<dbReference type="Proteomes" id="UP000886070">
    <property type="component" value="Unassembled WGS sequence"/>
</dbReference>
<dbReference type="InterPro" id="IPR041424">
    <property type="entry name" value="CinA_KH"/>
</dbReference>
<dbReference type="Gene3D" id="3.30.70.2860">
    <property type="match status" value="1"/>
</dbReference>
<dbReference type="Gene3D" id="3.40.980.10">
    <property type="entry name" value="MoaB/Mog-like domain"/>
    <property type="match status" value="1"/>
</dbReference>
<dbReference type="PANTHER" id="PTHR13939">
    <property type="entry name" value="NICOTINAMIDE-NUCLEOTIDE AMIDOHYDROLASE PNCC"/>
    <property type="match status" value="1"/>
</dbReference>
<dbReference type="SMART" id="SM00852">
    <property type="entry name" value="MoCF_biosynth"/>
    <property type="match status" value="1"/>
</dbReference>
<dbReference type="Pfam" id="PF18146">
    <property type="entry name" value="CinA_KH"/>
    <property type="match status" value="1"/>
</dbReference>
<dbReference type="PANTHER" id="PTHR13939:SF0">
    <property type="entry name" value="NMN AMIDOHYDROLASE-LIKE PROTEIN YFAY"/>
    <property type="match status" value="1"/>
</dbReference>
<dbReference type="Pfam" id="PF00994">
    <property type="entry name" value="MoCF_biosynth"/>
    <property type="match status" value="1"/>
</dbReference>
<feature type="domain" description="MoaB/Mog" evidence="1">
    <location>
        <begin position="2"/>
        <end position="162"/>
    </location>
</feature>
<gene>
    <name evidence="2" type="ORF">ENL39_04630</name>
</gene>
<accession>A0A7V5I1K6</accession>
<evidence type="ECO:0000259" key="1">
    <source>
        <dbReference type="SMART" id="SM00852"/>
    </source>
</evidence>
<feature type="non-terminal residue" evidence="2">
    <location>
        <position position="258"/>
    </location>
</feature>
<name>A0A7V5I1K6_UNCAE</name>
<proteinExistence type="predicted"/>
<protein>
    <submittedName>
        <fullName evidence="2">Competence/damage-inducible protein A</fullName>
    </submittedName>
</protein>
<organism evidence="2">
    <name type="scientific">Aerophobetes bacterium</name>
    <dbReference type="NCBI Taxonomy" id="2030807"/>
    <lineage>
        <taxon>Bacteria</taxon>
        <taxon>Candidatus Aerophobota</taxon>
    </lineage>
</organism>
<dbReference type="InterPro" id="IPR001453">
    <property type="entry name" value="MoaB/Mog_dom"/>
</dbReference>
<dbReference type="CDD" id="cd00885">
    <property type="entry name" value="cinA"/>
    <property type="match status" value="1"/>
</dbReference>
<comment type="caution">
    <text evidence="2">The sequence shown here is derived from an EMBL/GenBank/DDBJ whole genome shotgun (WGS) entry which is preliminary data.</text>
</comment>
<dbReference type="EMBL" id="DRTT01000130">
    <property type="protein sequence ID" value="HHF98752.1"/>
    <property type="molecule type" value="Genomic_DNA"/>
</dbReference>
<sequence length="258" mass="28455">MGTELLLGDVVDTNSCQIAKILNSLGVDLFRKISVGDNFLRIKNALKEALLRADIVIISGGLGPTEDDLTREAVSKALGKKLSVREDVFKRVKERLKHRNVPEKVILKQSLVPSSAEIIQNPVGTAPGIVIEEKGKIIILLPGVPRELKAMLPEVEKYLEKKVKSSSVIKSRILKAWGLTESQVNEKIAPLMAQENPTVALLAKEGEVHIRITAKFPPSEVEEKIKSVESIIREKIGDYIFGKDEDTLEKVVGNLLIE</sequence>
<dbReference type="AlphaFoldDB" id="A0A7V5I1K6"/>
<dbReference type="InterPro" id="IPR050101">
    <property type="entry name" value="CinA"/>
</dbReference>
<dbReference type="SUPFAM" id="SSF53218">
    <property type="entry name" value="Molybdenum cofactor biosynthesis proteins"/>
    <property type="match status" value="1"/>
</dbReference>
<reference evidence="2" key="1">
    <citation type="journal article" date="2020" name="mSystems">
        <title>Genome- and Community-Level Interaction Insights into Carbon Utilization and Element Cycling Functions of Hydrothermarchaeota in Hydrothermal Sediment.</title>
        <authorList>
            <person name="Zhou Z."/>
            <person name="Liu Y."/>
            <person name="Xu W."/>
            <person name="Pan J."/>
            <person name="Luo Z.H."/>
            <person name="Li M."/>
        </authorList>
    </citation>
    <scope>NUCLEOTIDE SEQUENCE [LARGE SCALE GENOMIC DNA]</scope>
    <source>
        <strain evidence="2">HyVt-92</strain>
    </source>
</reference>
<evidence type="ECO:0000313" key="2">
    <source>
        <dbReference type="EMBL" id="HHF98752.1"/>
    </source>
</evidence>
<dbReference type="InterPro" id="IPR036425">
    <property type="entry name" value="MoaB/Mog-like_dom_sf"/>
</dbReference>